<dbReference type="GeneID" id="19115789"/>
<dbReference type="HOGENOM" id="CLU_148785_0_0_1"/>
<protein>
    <submittedName>
        <fullName evidence="1">Uncharacterized protein</fullName>
    </submittedName>
</protein>
<proteinExistence type="predicted"/>
<dbReference type="OrthoDB" id="9986861at2759"/>
<dbReference type="EMBL" id="KB445560">
    <property type="protein sequence ID" value="EMC93134.1"/>
    <property type="molecule type" value="Genomic_DNA"/>
</dbReference>
<dbReference type="Proteomes" id="UP000011761">
    <property type="component" value="Unassembled WGS sequence"/>
</dbReference>
<sequence length="138" mass="14943">MSSTSPPRYILGAGLGPYANKQPSAIQHFGPNVGDKVKELVAQSTAEAREAGFEIISHNVNPGEPEASVQKFTALLKERDWAGVIVGFGLRGQKEHTVLCERLLNVCRVVVPKAVIMLTNGPDELYTAIKRNFPDGSE</sequence>
<reference evidence="1 2" key="1">
    <citation type="journal article" date="2012" name="PLoS Pathog.">
        <title>Diverse lifestyles and strategies of plant pathogenesis encoded in the genomes of eighteen Dothideomycetes fungi.</title>
        <authorList>
            <person name="Ohm R.A."/>
            <person name="Feau N."/>
            <person name="Henrissat B."/>
            <person name="Schoch C.L."/>
            <person name="Horwitz B.A."/>
            <person name="Barry K.W."/>
            <person name="Condon B.J."/>
            <person name="Copeland A.C."/>
            <person name="Dhillon B."/>
            <person name="Glaser F."/>
            <person name="Hesse C.N."/>
            <person name="Kosti I."/>
            <person name="LaButti K."/>
            <person name="Lindquist E.A."/>
            <person name="Lucas S."/>
            <person name="Salamov A.A."/>
            <person name="Bradshaw R.E."/>
            <person name="Ciuffetti L."/>
            <person name="Hamelin R.C."/>
            <person name="Kema G.H.J."/>
            <person name="Lawrence C."/>
            <person name="Scott J.A."/>
            <person name="Spatafora J.W."/>
            <person name="Turgeon B.G."/>
            <person name="de Wit P.J.G.M."/>
            <person name="Zhong S."/>
            <person name="Goodwin S.B."/>
            <person name="Grigoriev I.V."/>
        </authorList>
    </citation>
    <scope>NUCLEOTIDE SEQUENCE [LARGE SCALE GENOMIC DNA]</scope>
    <source>
        <strain evidence="1 2">UAMH 10762</strain>
    </source>
</reference>
<dbReference type="AlphaFoldDB" id="M2N2C5"/>
<dbReference type="KEGG" id="bcom:BAUCODRAFT_58651"/>
<name>M2N2C5_BAUPA</name>
<evidence type="ECO:0000313" key="1">
    <source>
        <dbReference type="EMBL" id="EMC93134.1"/>
    </source>
</evidence>
<evidence type="ECO:0000313" key="2">
    <source>
        <dbReference type="Proteomes" id="UP000011761"/>
    </source>
</evidence>
<gene>
    <name evidence="1" type="ORF">BAUCODRAFT_58651</name>
</gene>
<accession>M2N2C5</accession>
<feature type="non-terminal residue" evidence="1">
    <location>
        <position position="138"/>
    </location>
</feature>
<dbReference type="RefSeq" id="XP_007679338.1">
    <property type="nucleotide sequence ID" value="XM_007681148.1"/>
</dbReference>
<dbReference type="eggNOG" id="ENOG502RA6M">
    <property type="taxonomic scope" value="Eukaryota"/>
</dbReference>
<keyword evidence="2" id="KW-1185">Reference proteome</keyword>
<organism evidence="1 2">
    <name type="scientific">Baudoinia panamericana (strain UAMH 10762)</name>
    <name type="common">Angels' share fungus</name>
    <name type="synonym">Baudoinia compniacensis (strain UAMH 10762)</name>
    <dbReference type="NCBI Taxonomy" id="717646"/>
    <lineage>
        <taxon>Eukaryota</taxon>
        <taxon>Fungi</taxon>
        <taxon>Dikarya</taxon>
        <taxon>Ascomycota</taxon>
        <taxon>Pezizomycotina</taxon>
        <taxon>Dothideomycetes</taxon>
        <taxon>Dothideomycetidae</taxon>
        <taxon>Mycosphaerellales</taxon>
        <taxon>Teratosphaeriaceae</taxon>
        <taxon>Baudoinia</taxon>
    </lineage>
</organism>